<dbReference type="OrthoDB" id="4570337at2"/>
<evidence type="ECO:0008006" key="6">
    <source>
        <dbReference type="Google" id="ProtNLM"/>
    </source>
</evidence>
<dbReference type="Proteomes" id="UP000221961">
    <property type="component" value="Chromosome"/>
</dbReference>
<reference evidence="2 5" key="2">
    <citation type="submission" date="2017-10" db="EMBL/GenBank/DDBJ databases">
        <title>Comparative genomics between pathogenic Norcardia.</title>
        <authorList>
            <person name="Zeng L."/>
        </authorList>
    </citation>
    <scope>NUCLEOTIDE SEQUENCE [LARGE SCALE GENOMIC DNA]</scope>
    <source>
        <strain evidence="2 5">NC_YFY_NT001</strain>
    </source>
</reference>
<dbReference type="STRING" id="455432.AWN90_35930"/>
<feature type="chain" id="PRO_5038212729" description="DUF732 domain-containing protein" evidence="1">
    <location>
        <begin position="26"/>
        <end position="190"/>
    </location>
</feature>
<name>A0A164LEI9_9NOCA</name>
<reference evidence="3 4" key="1">
    <citation type="submission" date="2016-04" db="EMBL/GenBank/DDBJ databases">
        <authorList>
            <person name="Evans L.H."/>
            <person name="Alamgir A."/>
            <person name="Owens N."/>
            <person name="Weber N.D."/>
            <person name="Virtaneva K."/>
            <person name="Barbian K."/>
            <person name="Babar A."/>
            <person name="Rosenke K."/>
        </authorList>
    </citation>
    <scope>NUCLEOTIDE SEQUENCE [LARGE SCALE GENOMIC DNA]</scope>
    <source>
        <strain evidence="3 4">IFM 0406</strain>
    </source>
</reference>
<proteinExistence type="predicted"/>
<dbReference type="Proteomes" id="UP000076512">
    <property type="component" value="Unassembled WGS sequence"/>
</dbReference>
<dbReference type="GeneID" id="88358060"/>
<dbReference type="EMBL" id="CP023778">
    <property type="protein sequence ID" value="ATL66765.1"/>
    <property type="molecule type" value="Genomic_DNA"/>
</dbReference>
<feature type="signal peptide" evidence="1">
    <location>
        <begin position="1"/>
        <end position="25"/>
    </location>
</feature>
<dbReference type="EMBL" id="LWGR01000008">
    <property type="protein sequence ID" value="KZM72321.1"/>
    <property type="molecule type" value="Genomic_DNA"/>
</dbReference>
<dbReference type="RefSeq" id="WP_067592183.1">
    <property type="nucleotide sequence ID" value="NZ_CP023778.1"/>
</dbReference>
<dbReference type="PROSITE" id="PS51257">
    <property type="entry name" value="PROKAR_LIPOPROTEIN"/>
    <property type="match status" value="1"/>
</dbReference>
<organism evidence="3 4">
    <name type="scientific">Nocardia terpenica</name>
    <dbReference type="NCBI Taxonomy" id="455432"/>
    <lineage>
        <taxon>Bacteria</taxon>
        <taxon>Bacillati</taxon>
        <taxon>Actinomycetota</taxon>
        <taxon>Actinomycetes</taxon>
        <taxon>Mycobacteriales</taxon>
        <taxon>Nocardiaceae</taxon>
        <taxon>Nocardia</taxon>
    </lineage>
</organism>
<evidence type="ECO:0000313" key="3">
    <source>
        <dbReference type="EMBL" id="KZM72321.1"/>
    </source>
</evidence>
<dbReference type="KEGG" id="ntp:CRH09_11655"/>
<keyword evidence="1" id="KW-0732">Signal</keyword>
<gene>
    <name evidence="3" type="ORF">AWN90_35930</name>
    <name evidence="2" type="ORF">CRH09_11655</name>
</gene>
<sequence>MKLLNPRGFGLVCATVAVGSGLVVAGCSNAVHGTPTVNQADAAAYRTEMASSSAAATSSRKAAAQAKAIAEGCKSFRDVAATPITGNAVTRYNDFVDAHDSNAPDQDAKRDLAAQTLEDAARQVENGINSGGAALPPDVAQKFTDYVNAARALAAETRKMVYTAPVGPLNDASQRVNDALGIARNLCPTK</sequence>
<accession>A0A164LEI9</accession>
<dbReference type="AlphaFoldDB" id="A0A164LEI9"/>
<evidence type="ECO:0000313" key="5">
    <source>
        <dbReference type="Proteomes" id="UP000221961"/>
    </source>
</evidence>
<evidence type="ECO:0000313" key="2">
    <source>
        <dbReference type="EMBL" id="ATL66765.1"/>
    </source>
</evidence>
<protein>
    <recommendedName>
        <fullName evidence="6">DUF732 domain-containing protein</fullName>
    </recommendedName>
</protein>
<evidence type="ECO:0000313" key="4">
    <source>
        <dbReference type="Proteomes" id="UP000076512"/>
    </source>
</evidence>
<evidence type="ECO:0000256" key="1">
    <source>
        <dbReference type="SAM" id="SignalP"/>
    </source>
</evidence>
<keyword evidence="4" id="KW-1185">Reference proteome</keyword>